<keyword evidence="2" id="KW-1185">Reference proteome</keyword>
<protein>
    <recommendedName>
        <fullName evidence="3">Transposase</fullName>
    </recommendedName>
</protein>
<gene>
    <name evidence="1" type="ORF">PACILC2_09620</name>
</gene>
<evidence type="ECO:0000313" key="2">
    <source>
        <dbReference type="Proteomes" id="UP000680304"/>
    </source>
</evidence>
<sequence length="61" mass="6906">MRRSLDITEMVEQLGIPAGRYHLWLERNLDSRTAPLTENLAKEETCVSVNETAFVKTASGR</sequence>
<dbReference type="EMBL" id="BOVJ01000030">
    <property type="protein sequence ID" value="GIQ62394.1"/>
    <property type="molecule type" value="Genomic_DNA"/>
</dbReference>
<dbReference type="RefSeq" id="WP_213527690.1">
    <property type="nucleotide sequence ID" value="NZ_BOVJ01000030.1"/>
</dbReference>
<organism evidence="1 2">
    <name type="scientific">Paenibacillus cisolokensis</name>
    <dbReference type="NCBI Taxonomy" id="1658519"/>
    <lineage>
        <taxon>Bacteria</taxon>
        <taxon>Bacillati</taxon>
        <taxon>Bacillota</taxon>
        <taxon>Bacilli</taxon>
        <taxon>Bacillales</taxon>
        <taxon>Paenibacillaceae</taxon>
        <taxon>Paenibacillus</taxon>
    </lineage>
</organism>
<name>A0ABQ4N2G7_9BACL</name>
<evidence type="ECO:0008006" key="3">
    <source>
        <dbReference type="Google" id="ProtNLM"/>
    </source>
</evidence>
<proteinExistence type="predicted"/>
<dbReference type="Proteomes" id="UP000680304">
    <property type="component" value="Unassembled WGS sequence"/>
</dbReference>
<accession>A0ABQ4N2G7</accession>
<comment type="caution">
    <text evidence="1">The sequence shown here is derived from an EMBL/GenBank/DDBJ whole genome shotgun (WGS) entry which is preliminary data.</text>
</comment>
<evidence type="ECO:0000313" key="1">
    <source>
        <dbReference type="EMBL" id="GIQ62394.1"/>
    </source>
</evidence>
<reference evidence="1 2" key="1">
    <citation type="submission" date="2021-04" db="EMBL/GenBank/DDBJ databases">
        <title>Draft genome sequence of Paenibacillus cisolokensis, LC2-13A.</title>
        <authorList>
            <person name="Uke A."/>
            <person name="Chhe C."/>
            <person name="Baramee S."/>
            <person name="Kosugi A."/>
        </authorList>
    </citation>
    <scope>NUCLEOTIDE SEQUENCE [LARGE SCALE GENOMIC DNA]</scope>
    <source>
        <strain evidence="1 2">LC2-13A</strain>
    </source>
</reference>